<reference evidence="5" key="1">
    <citation type="submission" date="2019-04" db="EMBL/GenBank/DDBJ databases">
        <title>Friends and foes A comparative genomics studyof 23 Aspergillus species from section Flavi.</title>
        <authorList>
            <consortium name="DOE Joint Genome Institute"/>
            <person name="Kjaerbolling I."/>
            <person name="Vesth T."/>
            <person name="Frisvad J.C."/>
            <person name="Nybo J.L."/>
            <person name="Theobald S."/>
            <person name="Kildgaard S."/>
            <person name="Isbrandt T."/>
            <person name="Kuo A."/>
            <person name="Sato A."/>
            <person name="Lyhne E.K."/>
            <person name="Kogle M.E."/>
            <person name="Wiebenga A."/>
            <person name="Kun R.S."/>
            <person name="Lubbers R.J."/>
            <person name="Makela M.R."/>
            <person name="Barry K."/>
            <person name="Chovatia M."/>
            <person name="Clum A."/>
            <person name="Daum C."/>
            <person name="Haridas S."/>
            <person name="He G."/>
            <person name="LaButti K."/>
            <person name="Lipzen A."/>
            <person name="Mondo S."/>
            <person name="Riley R."/>
            <person name="Salamov A."/>
            <person name="Simmons B.A."/>
            <person name="Magnuson J.K."/>
            <person name="Henrissat B."/>
            <person name="Mortensen U.H."/>
            <person name="Larsen T.O."/>
            <person name="Devries R.P."/>
            <person name="Grigoriev I.V."/>
            <person name="Machida M."/>
            <person name="Baker S.E."/>
            <person name="Andersen M.R."/>
        </authorList>
    </citation>
    <scope>NUCLEOTIDE SEQUENCE [LARGE SCALE GENOMIC DNA]</scope>
    <source>
        <strain evidence="5">CBS 130015</strain>
    </source>
</reference>
<dbReference type="NCBIfam" id="TIGR03696">
    <property type="entry name" value="Rhs_assc_core"/>
    <property type="match status" value="1"/>
</dbReference>
<keyword evidence="1" id="KW-0677">Repeat</keyword>
<dbReference type="Pfam" id="PF05593">
    <property type="entry name" value="RHS_repeat"/>
    <property type="match status" value="1"/>
</dbReference>
<dbReference type="Gene3D" id="2.180.10.10">
    <property type="entry name" value="RHS repeat-associated core"/>
    <property type="match status" value="1"/>
</dbReference>
<evidence type="ECO:0000313" key="4">
    <source>
        <dbReference type="EMBL" id="KAE8307058.1"/>
    </source>
</evidence>
<dbReference type="InterPro" id="IPR056823">
    <property type="entry name" value="TEN-like_YD-shell"/>
</dbReference>
<feature type="region of interest" description="Disordered" evidence="2">
    <location>
        <begin position="1508"/>
        <end position="1529"/>
    </location>
</feature>
<proteinExistence type="predicted"/>
<dbReference type="NCBIfam" id="TIGR01643">
    <property type="entry name" value="YD_repeat_2x"/>
    <property type="match status" value="1"/>
</dbReference>
<keyword evidence="5" id="KW-1185">Reference proteome</keyword>
<dbReference type="InterPro" id="IPR050708">
    <property type="entry name" value="T6SS_VgrG/RHS"/>
</dbReference>
<dbReference type="EMBL" id="ML738420">
    <property type="protein sequence ID" value="KAE8307058.1"/>
    <property type="molecule type" value="Genomic_DNA"/>
</dbReference>
<evidence type="ECO:0000256" key="2">
    <source>
        <dbReference type="SAM" id="MobiDB-lite"/>
    </source>
</evidence>
<dbReference type="InterPro" id="IPR031325">
    <property type="entry name" value="RHS_repeat"/>
</dbReference>
<evidence type="ECO:0000256" key="1">
    <source>
        <dbReference type="ARBA" id="ARBA00022737"/>
    </source>
</evidence>
<dbReference type="PANTHER" id="PTHR32305:SF15">
    <property type="entry name" value="PROTEIN RHSA-RELATED"/>
    <property type="match status" value="1"/>
</dbReference>
<accession>A0A5N6VFJ8</accession>
<dbReference type="Pfam" id="PF25023">
    <property type="entry name" value="TEN_YD-shell"/>
    <property type="match status" value="1"/>
</dbReference>
<sequence>MSVSQNSIYSQGFNFGSFLEKGVDPRTGQYTCSVDLYQAPSESRNCPPFNLSLSYSPLSTENVGLGKGWSLNFSSYRDKTLHLYTGESFKVIETSQEFTVADQKLKNFHVTKVDNDYQVVHKSGLVEILSHSEDLYDRSVPIALYAPTGRSLQFEWKPKGVQPRLQKIWDGSECLLEITYDDAEVKVTRAPYAAETSTFTLLLRDDQLTEIHTPLDNTRPWTFAYAFMNGFTCLNEITSPTGLYERMNYKENGHRPPTKAPYPPIPYVISHLVDPGKQQAQTETQYSYSDFNFLGCGSSHDWSSDGDNLYRSASNYQYTSTVKTVGGSITEYVYNKYHLPVSIKEEMGTKTKTQTFTYYADVYDGFEKQKEQYQLPNAVTTTYCDYATEKSREETTSYVFDEWGNPTQEVQSNGITIDRTYYSPEGERDPITKEVLCPEDPHGFQRHLRIETVTPAASNYSTPTRSQYYTYLEVETAINAKSSRFIAVKKLVSLEESNILNTTEYQYFSQPSTRDHCRIKRQTTWMSDDHPSTQDWSYEYPVSEQIEQTITTTSWDSVSIQEKTDYSLSTGFVLARKDQADVRDLFEYDKLGRMIKATTAVGSLQESTRCHDYALKEDSEAYLTVTDSKGVRALYYIDGLERVIRVEKQDDDVSWSPEKTYTGTFRPVQENTYNTLGQCIETVEIDWLRRKNTSPEEQRSVETMEYDDWGEVWRTTDSSGMVTISLDDPVSLTRTEGFEGEGQKKTYLNHFGSPVKTELLDKNGLVHSQVEYFYDGLGRLIEEADVYGRVTKYTPDAFDRITETTWSSGRVIAAKFSAKSAALLPISIATNGHTVGEQSFDGLNRVTKRIVGTRTTDQVYEGNSPEPAQMITQKGERTSFTYDPKLGYALTSRAGNESEDKYQYDERTGAPVLLEGTHSTHNLEYLPSGLLDKETIRIHGEDLCAQFTWSMAGKLQGYIDVHKQAFEAQYDNDGRVKQLLQGTLKASFTYGKANRVTKMQVQDDQRGTGLTTDLTHDEFGRETHRTILKAGKKLYELVQSYNDGSLLSERHQRDGDDNVLRSETFEYDDLNRLTKYTCEGSEAPIDEKDRRIKGQNFKFDEFDNVCEVCTTFQDGSQNIANYARSETDPTQLAEITNTHTSAAPHAKLAYDDNGCLIQDEEGRKLDYDSMSRLIAVRDSDDSNKILSQYEYDAVGRLLCQRIPDQPDTWFFYREDKLVAVQSGERQISYLADDYGYWGQLVKEGGNISTQVFALDGQQSVLAWIDTDQHDKVNLQQYTPYGFGTTGSSIGFNGQWRDPITGWYHLGNGYRVYNPVLMRFHQPDPWSPFTSGEINPYAYCLGDPINRIDPSGHFSLFGIKFGWKDLITAIAGIAASVVLGVLTGGASLAVQIGLSVAVGVVTEVATGMIGDALDGNQITWKSVGMDALGGALGGLTGKAGKQGLKQGFKVAKTGVKTALGRAGKATITKAGKESAEKLTRKAAKKFFVKAVKKEAKSFAKSKAKEGAKSLFKSGGSDDEPEQLPSTARDSIRPALKDGEYAFGDLTVQQSTMSSLSSYRAGQPLADMLNRDNRYGFWSTGQSQDGQEGGDALGSFEQARNGQIIIWDILKLPPVPAPNFSAIRPVSSGVQVDLAVVSPGTAGGGAMGAAFGAR</sequence>
<dbReference type="InterPro" id="IPR022385">
    <property type="entry name" value="Rhs_assc_core"/>
</dbReference>
<feature type="domain" description="Teneurin-like YD-shell" evidence="3">
    <location>
        <begin position="1017"/>
        <end position="1324"/>
    </location>
</feature>
<protein>
    <submittedName>
        <fullName evidence="4">RHS repeat protein</fullName>
    </submittedName>
</protein>
<dbReference type="InterPro" id="IPR006530">
    <property type="entry name" value="YD"/>
</dbReference>
<evidence type="ECO:0000313" key="5">
    <source>
        <dbReference type="Proteomes" id="UP000325433"/>
    </source>
</evidence>
<organism evidence="4 5">
    <name type="scientific">Aspergillus transmontanensis</name>
    <dbReference type="NCBI Taxonomy" id="1034304"/>
    <lineage>
        <taxon>Eukaryota</taxon>
        <taxon>Fungi</taxon>
        <taxon>Dikarya</taxon>
        <taxon>Ascomycota</taxon>
        <taxon>Pezizomycotina</taxon>
        <taxon>Eurotiomycetes</taxon>
        <taxon>Eurotiomycetidae</taxon>
        <taxon>Eurotiales</taxon>
        <taxon>Aspergillaceae</taxon>
        <taxon>Aspergillus</taxon>
        <taxon>Aspergillus subgen. Circumdati</taxon>
    </lineage>
</organism>
<dbReference type="Proteomes" id="UP000325433">
    <property type="component" value="Unassembled WGS sequence"/>
</dbReference>
<name>A0A5N6VFJ8_9EURO</name>
<gene>
    <name evidence="4" type="ORF">BDV41DRAFT_582755</name>
</gene>
<evidence type="ECO:0000259" key="3">
    <source>
        <dbReference type="Pfam" id="PF25023"/>
    </source>
</evidence>
<dbReference type="PANTHER" id="PTHR32305">
    <property type="match status" value="1"/>
</dbReference>